<dbReference type="EMBL" id="BOMM01000045">
    <property type="protein sequence ID" value="GIE12946.1"/>
    <property type="molecule type" value="Genomic_DNA"/>
</dbReference>
<accession>A0A919MAU1</accession>
<keyword evidence="3" id="KW-1185">Reference proteome</keyword>
<dbReference type="InterPro" id="IPR012349">
    <property type="entry name" value="Split_barrel_FMN-bd"/>
</dbReference>
<dbReference type="AlphaFoldDB" id="A0A919MAU1"/>
<evidence type="ECO:0000313" key="2">
    <source>
        <dbReference type="EMBL" id="GIE12946.1"/>
    </source>
</evidence>
<organism evidence="2 3">
    <name type="scientific">Paractinoplanes ferrugineus</name>
    <dbReference type="NCBI Taxonomy" id="113564"/>
    <lineage>
        <taxon>Bacteria</taxon>
        <taxon>Bacillati</taxon>
        <taxon>Actinomycetota</taxon>
        <taxon>Actinomycetes</taxon>
        <taxon>Micromonosporales</taxon>
        <taxon>Micromonosporaceae</taxon>
        <taxon>Paractinoplanes</taxon>
    </lineage>
</organism>
<evidence type="ECO:0008006" key="4">
    <source>
        <dbReference type="Google" id="ProtNLM"/>
    </source>
</evidence>
<dbReference type="RefSeq" id="WP_203819405.1">
    <property type="nucleotide sequence ID" value="NZ_BAAABP010000063.1"/>
</dbReference>
<reference evidence="2" key="1">
    <citation type="submission" date="2021-01" db="EMBL/GenBank/DDBJ databases">
        <title>Whole genome shotgun sequence of Actinoplanes ferrugineus NBRC 15555.</title>
        <authorList>
            <person name="Komaki H."/>
            <person name="Tamura T."/>
        </authorList>
    </citation>
    <scope>NUCLEOTIDE SEQUENCE</scope>
    <source>
        <strain evidence="2">NBRC 15555</strain>
    </source>
</reference>
<evidence type="ECO:0000313" key="3">
    <source>
        <dbReference type="Proteomes" id="UP000598174"/>
    </source>
</evidence>
<evidence type="ECO:0000256" key="1">
    <source>
        <dbReference type="SAM" id="MobiDB-lite"/>
    </source>
</evidence>
<dbReference type="Proteomes" id="UP000598174">
    <property type="component" value="Unassembled WGS sequence"/>
</dbReference>
<protein>
    <recommendedName>
        <fullName evidence="4">Pyridoxamine 5'-phosphate oxidase putative domain-containing protein</fullName>
    </recommendedName>
</protein>
<dbReference type="SUPFAM" id="SSF50475">
    <property type="entry name" value="FMN-binding split barrel"/>
    <property type="match status" value="1"/>
</dbReference>
<feature type="region of interest" description="Disordered" evidence="1">
    <location>
        <begin position="103"/>
        <end position="125"/>
    </location>
</feature>
<name>A0A919MAU1_9ACTN</name>
<sequence>MRQLTVQEVRHSLEHASFAVLSHVNREGEPRSSGVLHRMSGGRMSVVVAKDSWKARHIAACGAVAVTVPVHRGGVRLCPPDVRADCSVVEITPAGHFGTYGIGSPPSKMRDRAASYARLPVRSTR</sequence>
<proteinExistence type="predicted"/>
<dbReference type="Gene3D" id="2.30.110.10">
    <property type="entry name" value="Electron Transport, Fmn-binding Protein, Chain A"/>
    <property type="match status" value="1"/>
</dbReference>
<comment type="caution">
    <text evidence="2">The sequence shown here is derived from an EMBL/GenBank/DDBJ whole genome shotgun (WGS) entry which is preliminary data.</text>
</comment>
<gene>
    <name evidence="2" type="ORF">Afe05nite_47860</name>
</gene>